<gene>
    <name evidence="2" type="ORF">EYD45_07695</name>
</gene>
<keyword evidence="1" id="KW-1133">Transmembrane helix</keyword>
<keyword evidence="3" id="KW-1185">Reference proteome</keyword>
<sequence>MKQIRLYGILLALVSLFIYYLHVHVFVSISDKSPVPLDVIYLFNGAFSLLTCSTVLYLSNQQKYNDQIGFLYLASVVLKLVLFFLIFYRPIFKTDAFTNTESVNLLIPIILFLIIEVILIRKLLNKNSHLKNES</sequence>
<feature type="transmembrane region" description="Helical" evidence="1">
    <location>
        <begin position="70"/>
        <end position="91"/>
    </location>
</feature>
<accession>A0A4Q9FJK1</accession>
<keyword evidence="1" id="KW-0812">Transmembrane</keyword>
<proteinExistence type="predicted"/>
<dbReference type="EMBL" id="SIRT01000005">
    <property type="protein sequence ID" value="TBN03897.1"/>
    <property type="molecule type" value="Genomic_DNA"/>
</dbReference>
<comment type="caution">
    <text evidence="2">The sequence shown here is derived from an EMBL/GenBank/DDBJ whole genome shotgun (WGS) entry which is preliminary data.</text>
</comment>
<dbReference type="OrthoDB" id="1451440at2"/>
<dbReference type="Pfam" id="PF19665">
    <property type="entry name" value="DUF6168"/>
    <property type="match status" value="1"/>
</dbReference>
<evidence type="ECO:0000256" key="1">
    <source>
        <dbReference type="SAM" id="Phobius"/>
    </source>
</evidence>
<organism evidence="2 3">
    <name type="scientific">Hyunsoonleella flava</name>
    <dbReference type="NCBI Taxonomy" id="2527939"/>
    <lineage>
        <taxon>Bacteria</taxon>
        <taxon>Pseudomonadati</taxon>
        <taxon>Bacteroidota</taxon>
        <taxon>Flavobacteriia</taxon>
        <taxon>Flavobacteriales</taxon>
        <taxon>Flavobacteriaceae</taxon>
    </lineage>
</organism>
<keyword evidence="1" id="KW-0472">Membrane</keyword>
<dbReference type="RefSeq" id="WP_130963969.1">
    <property type="nucleotide sequence ID" value="NZ_SIRT01000005.1"/>
</dbReference>
<protein>
    <submittedName>
        <fullName evidence="2">Uncharacterized protein</fullName>
    </submittedName>
</protein>
<evidence type="ECO:0000313" key="2">
    <source>
        <dbReference type="EMBL" id="TBN03897.1"/>
    </source>
</evidence>
<evidence type="ECO:0000313" key="3">
    <source>
        <dbReference type="Proteomes" id="UP000291142"/>
    </source>
</evidence>
<dbReference type="AlphaFoldDB" id="A0A4Q9FJK1"/>
<feature type="transmembrane region" description="Helical" evidence="1">
    <location>
        <begin position="7"/>
        <end position="27"/>
    </location>
</feature>
<name>A0A4Q9FJK1_9FLAO</name>
<dbReference type="InterPro" id="IPR046166">
    <property type="entry name" value="DUF6168"/>
</dbReference>
<feature type="transmembrane region" description="Helical" evidence="1">
    <location>
        <begin position="103"/>
        <end position="124"/>
    </location>
</feature>
<dbReference type="Proteomes" id="UP000291142">
    <property type="component" value="Unassembled WGS sequence"/>
</dbReference>
<feature type="transmembrane region" description="Helical" evidence="1">
    <location>
        <begin position="39"/>
        <end position="58"/>
    </location>
</feature>
<reference evidence="2 3" key="1">
    <citation type="submission" date="2019-02" db="EMBL/GenBank/DDBJ databases">
        <title>Hyunsoonleella sp., isolated from marine sediment.</title>
        <authorList>
            <person name="Liu B.-T."/>
        </authorList>
    </citation>
    <scope>NUCLEOTIDE SEQUENCE [LARGE SCALE GENOMIC DNA]</scope>
    <source>
        <strain evidence="2 3">T58</strain>
    </source>
</reference>